<reference evidence="2" key="2">
    <citation type="submission" date="2022-01" db="EMBL/GenBank/DDBJ databases">
        <authorList>
            <person name="Yamashiro T."/>
            <person name="Shiraishi A."/>
            <person name="Satake H."/>
            <person name="Nakayama K."/>
        </authorList>
    </citation>
    <scope>NUCLEOTIDE SEQUENCE</scope>
</reference>
<sequence length="98" mass="11524">MDDTNKGYETCEEEEEEGYGEEDGSSSTEEYDLEDDCEAELDEITQTLIPLRYNLNEEIIEDGTVKLRRTKVRLHYDWLKRRGSHPTAQKDNLDEMMD</sequence>
<reference evidence="2" key="1">
    <citation type="journal article" date="2022" name="Int. J. Mol. Sci.">
        <title>Draft Genome of Tanacetum Coccineum: Genomic Comparison of Closely Related Tanacetum-Family Plants.</title>
        <authorList>
            <person name="Yamashiro T."/>
            <person name="Shiraishi A."/>
            <person name="Nakayama K."/>
            <person name="Satake H."/>
        </authorList>
    </citation>
    <scope>NUCLEOTIDE SEQUENCE</scope>
</reference>
<protein>
    <submittedName>
        <fullName evidence="2">Uncharacterized protein</fullName>
    </submittedName>
</protein>
<dbReference type="Proteomes" id="UP001151760">
    <property type="component" value="Unassembled WGS sequence"/>
</dbReference>
<keyword evidence="3" id="KW-1185">Reference proteome</keyword>
<organism evidence="2 3">
    <name type="scientific">Tanacetum coccineum</name>
    <dbReference type="NCBI Taxonomy" id="301880"/>
    <lineage>
        <taxon>Eukaryota</taxon>
        <taxon>Viridiplantae</taxon>
        <taxon>Streptophyta</taxon>
        <taxon>Embryophyta</taxon>
        <taxon>Tracheophyta</taxon>
        <taxon>Spermatophyta</taxon>
        <taxon>Magnoliopsida</taxon>
        <taxon>eudicotyledons</taxon>
        <taxon>Gunneridae</taxon>
        <taxon>Pentapetalae</taxon>
        <taxon>asterids</taxon>
        <taxon>campanulids</taxon>
        <taxon>Asterales</taxon>
        <taxon>Asteraceae</taxon>
        <taxon>Asteroideae</taxon>
        <taxon>Anthemideae</taxon>
        <taxon>Anthemidinae</taxon>
        <taxon>Tanacetum</taxon>
    </lineage>
</organism>
<feature type="region of interest" description="Disordered" evidence="1">
    <location>
        <begin position="1"/>
        <end position="35"/>
    </location>
</feature>
<evidence type="ECO:0000256" key="1">
    <source>
        <dbReference type="SAM" id="MobiDB-lite"/>
    </source>
</evidence>
<dbReference type="EMBL" id="BQNB010012795">
    <property type="protein sequence ID" value="GJT07997.1"/>
    <property type="molecule type" value="Genomic_DNA"/>
</dbReference>
<feature type="compositionally biased region" description="Acidic residues" evidence="1">
    <location>
        <begin position="10"/>
        <end position="35"/>
    </location>
</feature>
<name>A0ABQ5B1H9_9ASTR</name>
<evidence type="ECO:0000313" key="2">
    <source>
        <dbReference type="EMBL" id="GJT07997.1"/>
    </source>
</evidence>
<accession>A0ABQ5B1H9</accession>
<gene>
    <name evidence="2" type="ORF">Tco_0842459</name>
</gene>
<evidence type="ECO:0000313" key="3">
    <source>
        <dbReference type="Proteomes" id="UP001151760"/>
    </source>
</evidence>
<proteinExistence type="predicted"/>
<comment type="caution">
    <text evidence="2">The sequence shown here is derived from an EMBL/GenBank/DDBJ whole genome shotgun (WGS) entry which is preliminary data.</text>
</comment>